<keyword evidence="5" id="KW-0547">Nucleotide-binding</keyword>
<evidence type="ECO:0000256" key="1">
    <source>
        <dbReference type="ARBA" id="ARBA00000085"/>
    </source>
</evidence>
<keyword evidence="6 12" id="KW-0418">Kinase</keyword>
<evidence type="ECO:0000256" key="4">
    <source>
        <dbReference type="ARBA" id="ARBA00022679"/>
    </source>
</evidence>
<dbReference type="STRING" id="218140.BPSY_0091"/>
<keyword evidence="3" id="KW-0597">Phosphoprotein</keyword>
<keyword evidence="8" id="KW-0902">Two-component regulatory system</keyword>
<dbReference type="CDD" id="cd16917">
    <property type="entry name" value="HATPase_UhpB-NarQ-NarX-like"/>
    <property type="match status" value="1"/>
</dbReference>
<evidence type="ECO:0000256" key="9">
    <source>
        <dbReference type="SAM" id="MobiDB-lite"/>
    </source>
</evidence>
<dbReference type="GO" id="GO:0016020">
    <property type="term" value="C:membrane"/>
    <property type="evidence" value="ECO:0007669"/>
    <property type="project" value="InterPro"/>
</dbReference>
<dbReference type="Proteomes" id="UP000029050">
    <property type="component" value="Unassembled WGS sequence"/>
</dbReference>
<protein>
    <recommendedName>
        <fullName evidence="2">histidine kinase</fullName>
        <ecNumber evidence="2">2.7.13.3</ecNumber>
    </recommendedName>
</protein>
<dbReference type="Pfam" id="PF07730">
    <property type="entry name" value="HisKA_3"/>
    <property type="match status" value="1"/>
</dbReference>
<gene>
    <name evidence="12" type="ORF">BPSY_0091</name>
</gene>
<keyword evidence="10" id="KW-0812">Transmembrane</keyword>
<evidence type="ECO:0000256" key="7">
    <source>
        <dbReference type="ARBA" id="ARBA00022840"/>
    </source>
</evidence>
<evidence type="ECO:0000256" key="10">
    <source>
        <dbReference type="SAM" id="Phobius"/>
    </source>
</evidence>
<dbReference type="Gene3D" id="1.20.5.1930">
    <property type="match status" value="1"/>
</dbReference>
<keyword evidence="10" id="KW-1133">Transmembrane helix</keyword>
<comment type="caution">
    <text evidence="12">The sequence shown here is derived from an EMBL/GenBank/DDBJ whole genome shotgun (WGS) entry which is preliminary data.</text>
</comment>
<evidence type="ECO:0000256" key="3">
    <source>
        <dbReference type="ARBA" id="ARBA00022553"/>
    </source>
</evidence>
<feature type="compositionally biased region" description="Basic and acidic residues" evidence="9">
    <location>
        <begin position="442"/>
        <end position="455"/>
    </location>
</feature>
<keyword evidence="10" id="KW-0472">Membrane</keyword>
<evidence type="ECO:0000313" key="13">
    <source>
        <dbReference type="Proteomes" id="UP000029050"/>
    </source>
</evidence>
<evidence type="ECO:0000256" key="8">
    <source>
        <dbReference type="ARBA" id="ARBA00023012"/>
    </source>
</evidence>
<keyword evidence="13" id="KW-1185">Reference proteome</keyword>
<dbReference type="eggNOG" id="COG4585">
    <property type="taxonomic scope" value="Bacteria"/>
</dbReference>
<dbReference type="RefSeq" id="WP_051921329.1">
    <property type="nucleotide sequence ID" value="NZ_JGZI01000002.1"/>
</dbReference>
<keyword evidence="7" id="KW-0067">ATP-binding</keyword>
<dbReference type="PANTHER" id="PTHR24421">
    <property type="entry name" value="NITRATE/NITRITE SENSOR PROTEIN NARX-RELATED"/>
    <property type="match status" value="1"/>
</dbReference>
<dbReference type="AlphaFoldDB" id="A0A087CLR3"/>
<feature type="region of interest" description="Disordered" evidence="9">
    <location>
        <begin position="434"/>
        <end position="455"/>
    </location>
</feature>
<organism evidence="12 13">
    <name type="scientific">Bifidobacterium psychraerophilum</name>
    <dbReference type="NCBI Taxonomy" id="218140"/>
    <lineage>
        <taxon>Bacteria</taxon>
        <taxon>Bacillati</taxon>
        <taxon>Actinomycetota</taxon>
        <taxon>Actinomycetes</taxon>
        <taxon>Bifidobacteriales</taxon>
        <taxon>Bifidobacteriaceae</taxon>
        <taxon>Bifidobacterium</taxon>
    </lineage>
</organism>
<dbReference type="EMBL" id="JGZI01000002">
    <property type="protein sequence ID" value="KFI84213.1"/>
    <property type="molecule type" value="Genomic_DNA"/>
</dbReference>
<reference evidence="12 13" key="1">
    <citation type="submission" date="2014-03" db="EMBL/GenBank/DDBJ databases">
        <title>Genomics of Bifidobacteria.</title>
        <authorList>
            <person name="Ventura M."/>
            <person name="Milani C."/>
            <person name="Lugli G.A."/>
        </authorList>
    </citation>
    <scope>NUCLEOTIDE SEQUENCE [LARGE SCALE GENOMIC DNA]</scope>
    <source>
        <strain evidence="12 13">LMG 21775</strain>
    </source>
</reference>
<proteinExistence type="predicted"/>
<comment type="catalytic activity">
    <reaction evidence="1">
        <text>ATP + protein L-histidine = ADP + protein N-phospho-L-histidine.</text>
        <dbReference type="EC" id="2.7.13.3"/>
    </reaction>
</comment>
<sequence length="455" mass="48481">MLRAVLKLLVWLICVVLGLMDDGGAFTPALVAVMLMSLSASALSEWLLPRWQAGLAPMCLAAAALVFPILMCALPLAACDAGLVLGRAGRDAGHGAAYPSDDSGYGRDPHSAFQGFRRCLIWVMYGSWAIVALVLLVSDDTRAPLLRWAVMLLGALAFLCGLAVSSLRGMRLRLVRIEDAHRDALRRAHSDKLEMEAERSRSIHHATLLERTRIAREMHDSVGHLLTRGIMQAHASQFLAQSSDDQTALRGFADLETTIRDAMTMVRESVHDLEDQGNDFNAQIETAAHSLDTHDASLAGAAGGEAAPQVDLENGISDAPAAVTRCFAMTIRESLSNTARHSDAGSVVIVLRDMPALWQLVVQDDGGRADAPGLGSGTLGRRTALHGGVDPRGMGLADIEARAQGLGGSALCGPYGKGWRVFVTIPKKPWLPSDAAEGYGDVDDRAVRTDRGGAA</sequence>
<evidence type="ECO:0000256" key="2">
    <source>
        <dbReference type="ARBA" id="ARBA00012438"/>
    </source>
</evidence>
<feature type="transmembrane region" description="Helical" evidence="10">
    <location>
        <begin position="55"/>
        <end position="77"/>
    </location>
</feature>
<feature type="transmembrane region" description="Helical" evidence="10">
    <location>
        <begin position="119"/>
        <end position="136"/>
    </location>
</feature>
<dbReference type="EC" id="2.7.13.3" evidence="2"/>
<evidence type="ECO:0000259" key="11">
    <source>
        <dbReference type="Pfam" id="PF07730"/>
    </source>
</evidence>
<dbReference type="GO" id="GO:0046983">
    <property type="term" value="F:protein dimerization activity"/>
    <property type="evidence" value="ECO:0007669"/>
    <property type="project" value="InterPro"/>
</dbReference>
<accession>A0A087CLR3</accession>
<evidence type="ECO:0000256" key="5">
    <source>
        <dbReference type="ARBA" id="ARBA00022741"/>
    </source>
</evidence>
<dbReference type="Gene3D" id="3.30.565.10">
    <property type="entry name" value="Histidine kinase-like ATPase, C-terminal domain"/>
    <property type="match status" value="1"/>
</dbReference>
<feature type="transmembrane region" description="Helical" evidence="10">
    <location>
        <begin position="148"/>
        <end position="167"/>
    </location>
</feature>
<dbReference type="GO" id="GO:0000155">
    <property type="term" value="F:phosphorelay sensor kinase activity"/>
    <property type="evidence" value="ECO:0007669"/>
    <property type="project" value="InterPro"/>
</dbReference>
<dbReference type="GO" id="GO:0005524">
    <property type="term" value="F:ATP binding"/>
    <property type="evidence" value="ECO:0007669"/>
    <property type="project" value="UniProtKB-KW"/>
</dbReference>
<dbReference type="InterPro" id="IPR011712">
    <property type="entry name" value="Sig_transdc_His_kin_sub3_dim/P"/>
</dbReference>
<dbReference type="InterPro" id="IPR050482">
    <property type="entry name" value="Sensor_HK_TwoCompSys"/>
</dbReference>
<dbReference type="GeneID" id="98299334"/>
<dbReference type="InterPro" id="IPR036890">
    <property type="entry name" value="HATPase_C_sf"/>
</dbReference>
<feature type="domain" description="Signal transduction histidine kinase subgroup 3 dimerisation and phosphoacceptor" evidence="11">
    <location>
        <begin position="210"/>
        <end position="275"/>
    </location>
</feature>
<evidence type="ECO:0000313" key="12">
    <source>
        <dbReference type="EMBL" id="KFI84213.1"/>
    </source>
</evidence>
<dbReference type="PANTHER" id="PTHR24421:SF10">
    <property type="entry name" value="NITRATE_NITRITE SENSOR PROTEIN NARQ"/>
    <property type="match status" value="1"/>
</dbReference>
<dbReference type="SUPFAM" id="SSF55874">
    <property type="entry name" value="ATPase domain of HSP90 chaperone/DNA topoisomerase II/histidine kinase"/>
    <property type="match status" value="1"/>
</dbReference>
<evidence type="ECO:0000256" key="6">
    <source>
        <dbReference type="ARBA" id="ARBA00022777"/>
    </source>
</evidence>
<keyword evidence="4 12" id="KW-0808">Transferase</keyword>
<dbReference type="OrthoDB" id="227596at2"/>
<name>A0A087CLR3_9BIFI</name>